<proteinExistence type="predicted"/>
<evidence type="ECO:0000313" key="1">
    <source>
        <dbReference type="EMBL" id="AJG97478.1"/>
    </source>
</evidence>
<dbReference type="AlphaFoldDB" id="A0A0B5QL62"/>
<accession>A0A0B5QL62</accession>
<sequence length="255" mass="30007">MGFFKKDDIQEKEVQVTNETKIENLEIDKRISKKKNLSLFDVDTIQYVIKNFPSMSIEIQSGLSNLASILENTIDHIEDKSNEIIKKDRDFKLSKAYRDTSIAIYSVVENIDEYVKWMQDEYEKNIQSDKESICKIRKDLVEIKKEASIDKEKQELKNTLINEEAIEIYKDFSLKEPKAIKLDDNIIDVEDWDDLLVKTAEVLTKQYKKNKNINKTMKSIKPVEKKSPQNSFRDTVIDMLTEYKINFDEFKVIVK</sequence>
<evidence type="ECO:0008006" key="3">
    <source>
        <dbReference type="Google" id="ProtNLM"/>
    </source>
</evidence>
<dbReference type="Proteomes" id="UP000031866">
    <property type="component" value="Chromosome"/>
</dbReference>
<dbReference type="OrthoDB" id="1937047at2"/>
<dbReference type="EMBL" id="CP010086">
    <property type="protein sequence ID" value="AJG97478.1"/>
    <property type="molecule type" value="Genomic_DNA"/>
</dbReference>
<dbReference type="STRING" id="1520.LF65_00853"/>
<dbReference type="KEGG" id="cbei:LF65_00853"/>
<gene>
    <name evidence="1" type="ORF">LF65_00853</name>
</gene>
<evidence type="ECO:0000313" key="2">
    <source>
        <dbReference type="Proteomes" id="UP000031866"/>
    </source>
</evidence>
<organism evidence="1 2">
    <name type="scientific">Clostridium beijerinckii</name>
    <name type="common">Clostridium MP</name>
    <dbReference type="NCBI Taxonomy" id="1520"/>
    <lineage>
        <taxon>Bacteria</taxon>
        <taxon>Bacillati</taxon>
        <taxon>Bacillota</taxon>
        <taxon>Clostridia</taxon>
        <taxon>Eubacteriales</taxon>
        <taxon>Clostridiaceae</taxon>
        <taxon>Clostridium</taxon>
    </lineage>
</organism>
<protein>
    <recommendedName>
        <fullName evidence="3">Viral A-type inclusion protein</fullName>
    </recommendedName>
</protein>
<name>A0A0B5QL62_CLOBE</name>
<dbReference type="RefSeq" id="WP_041894326.1">
    <property type="nucleotide sequence ID" value="NZ_CP010086.2"/>
</dbReference>
<reference evidence="2" key="1">
    <citation type="submission" date="2014-12" db="EMBL/GenBank/DDBJ databases">
        <title>Genome sequence of Clostridium beijerinckii strain 59B.</title>
        <authorList>
            <person name="Little G.T."/>
            <person name="Minton N.P."/>
        </authorList>
    </citation>
    <scope>NUCLEOTIDE SEQUENCE [LARGE SCALE GENOMIC DNA]</scope>
    <source>
        <strain evidence="2">59B</strain>
    </source>
</reference>